<sequence>MANEPVGETCPAHKSMPDIETNASSNYYLFRSIQHGFDFFYCGIYLLLEKWEKVVVSGGKYFE</sequence>
<protein>
    <submittedName>
        <fullName evidence="1">Uncharacterized protein</fullName>
    </submittedName>
</protein>
<name>A0A151HZT4_9HYME</name>
<evidence type="ECO:0000313" key="1">
    <source>
        <dbReference type="EMBL" id="KYM78817.1"/>
    </source>
</evidence>
<evidence type="ECO:0000313" key="2">
    <source>
        <dbReference type="Proteomes" id="UP000078540"/>
    </source>
</evidence>
<keyword evidence="2" id="KW-1185">Reference proteome</keyword>
<organism evidence="1 2">
    <name type="scientific">Atta colombica</name>
    <dbReference type="NCBI Taxonomy" id="520822"/>
    <lineage>
        <taxon>Eukaryota</taxon>
        <taxon>Metazoa</taxon>
        <taxon>Ecdysozoa</taxon>
        <taxon>Arthropoda</taxon>
        <taxon>Hexapoda</taxon>
        <taxon>Insecta</taxon>
        <taxon>Pterygota</taxon>
        <taxon>Neoptera</taxon>
        <taxon>Endopterygota</taxon>
        <taxon>Hymenoptera</taxon>
        <taxon>Apocrita</taxon>
        <taxon>Aculeata</taxon>
        <taxon>Formicoidea</taxon>
        <taxon>Formicidae</taxon>
        <taxon>Myrmicinae</taxon>
        <taxon>Atta</taxon>
    </lineage>
</organism>
<dbReference type="Proteomes" id="UP000078540">
    <property type="component" value="Unassembled WGS sequence"/>
</dbReference>
<dbReference type="AlphaFoldDB" id="A0A151HZT4"/>
<reference evidence="1 2" key="1">
    <citation type="submission" date="2015-09" db="EMBL/GenBank/DDBJ databases">
        <title>Atta colombica WGS genome.</title>
        <authorList>
            <person name="Nygaard S."/>
            <person name="Hu H."/>
            <person name="Boomsma J."/>
            <person name="Zhang G."/>
        </authorList>
    </citation>
    <scope>NUCLEOTIDE SEQUENCE [LARGE SCALE GENOMIC DNA]</scope>
    <source>
        <strain evidence="1">Treedump-2</strain>
        <tissue evidence="1">Whole body</tissue>
    </source>
</reference>
<gene>
    <name evidence="1" type="ORF">ALC53_10737</name>
</gene>
<accession>A0A151HZT4</accession>
<proteinExistence type="predicted"/>
<dbReference type="EMBL" id="KQ976639">
    <property type="protein sequence ID" value="KYM78817.1"/>
    <property type="molecule type" value="Genomic_DNA"/>
</dbReference>